<organism evidence="7 8">
    <name type="scientific">Paratrimastix pyriformis</name>
    <dbReference type="NCBI Taxonomy" id="342808"/>
    <lineage>
        <taxon>Eukaryota</taxon>
        <taxon>Metamonada</taxon>
        <taxon>Preaxostyla</taxon>
        <taxon>Paratrimastigidae</taxon>
        <taxon>Paratrimastix</taxon>
    </lineage>
</organism>
<sequence>MKCVYEAFKDTILQLPYIPGFLAFREVPVLLELFQELKEKAPHFWPQILFVDGNGKLHPMGFGHASHLGVLVDIPTVGVGKTFFVVDGLSVDGIKNSRSQLAKQGDWFPLTGHSGAVWGAAVRTSKQAINPVFVSVGHRISLESAIKATMLCAQVRIPEPIRQADMRSREVIRRLVQAEAAKSAPSAASAAPPQAPAPLVGAPNPEAGATRAPPRAPASAPATAAPVPAAQEVAPSVAHPDSGASASSAEAPSVVPKQ</sequence>
<feature type="region of interest" description="Disordered" evidence="6">
    <location>
        <begin position="183"/>
        <end position="258"/>
    </location>
</feature>
<dbReference type="InterPro" id="IPR007581">
    <property type="entry name" value="Endonuclease-V"/>
</dbReference>
<dbReference type="Gene3D" id="3.30.2170.10">
    <property type="entry name" value="archaeoglobus fulgidus dsm 4304 superfamily"/>
    <property type="match status" value="1"/>
</dbReference>
<proteinExistence type="predicted"/>
<evidence type="ECO:0000256" key="6">
    <source>
        <dbReference type="SAM" id="MobiDB-lite"/>
    </source>
</evidence>
<evidence type="ECO:0000256" key="1">
    <source>
        <dbReference type="ARBA" id="ARBA00004496"/>
    </source>
</evidence>
<evidence type="ECO:0000256" key="3">
    <source>
        <dbReference type="ARBA" id="ARBA00022722"/>
    </source>
</evidence>
<keyword evidence="5" id="KW-0378">Hydrolase</keyword>
<keyword evidence="4 7" id="KW-0255">Endonuclease</keyword>
<reference evidence="7" key="1">
    <citation type="journal article" date="2022" name="bioRxiv">
        <title>Genomics of Preaxostyla Flagellates Illuminates Evolutionary Transitions and the Path Towards Mitochondrial Loss.</title>
        <authorList>
            <person name="Novak L.V.F."/>
            <person name="Treitli S.C."/>
            <person name="Pyrih J."/>
            <person name="Halakuc P."/>
            <person name="Pipaliya S.V."/>
            <person name="Vacek V."/>
            <person name="Brzon O."/>
            <person name="Soukal P."/>
            <person name="Eme L."/>
            <person name="Dacks J.B."/>
            <person name="Karnkowska A."/>
            <person name="Elias M."/>
            <person name="Hampl V."/>
        </authorList>
    </citation>
    <scope>NUCLEOTIDE SEQUENCE</scope>
    <source>
        <strain evidence="7">RCP-MX</strain>
    </source>
</reference>
<keyword evidence="2" id="KW-0963">Cytoplasm</keyword>
<name>A0ABQ8UHR3_9EUKA</name>
<dbReference type="GO" id="GO:0004519">
    <property type="term" value="F:endonuclease activity"/>
    <property type="evidence" value="ECO:0007669"/>
    <property type="project" value="UniProtKB-KW"/>
</dbReference>
<evidence type="ECO:0000256" key="4">
    <source>
        <dbReference type="ARBA" id="ARBA00022759"/>
    </source>
</evidence>
<dbReference type="Pfam" id="PF04493">
    <property type="entry name" value="Endonuclease_5"/>
    <property type="match status" value="1"/>
</dbReference>
<dbReference type="EMBL" id="JAPMOS010000025">
    <property type="protein sequence ID" value="KAJ4458770.1"/>
    <property type="molecule type" value="Genomic_DNA"/>
</dbReference>
<evidence type="ECO:0000256" key="2">
    <source>
        <dbReference type="ARBA" id="ARBA00022490"/>
    </source>
</evidence>
<protein>
    <submittedName>
        <fullName evidence="7">Endonuclease V</fullName>
    </submittedName>
</protein>
<evidence type="ECO:0000313" key="7">
    <source>
        <dbReference type="EMBL" id="KAJ4458770.1"/>
    </source>
</evidence>
<accession>A0ABQ8UHR3</accession>
<dbReference type="PANTHER" id="PTHR28511:SF1">
    <property type="entry name" value="ENDONUCLEASE V"/>
    <property type="match status" value="1"/>
</dbReference>
<comment type="caution">
    <text evidence="7">The sequence shown here is derived from an EMBL/GenBank/DDBJ whole genome shotgun (WGS) entry which is preliminary data.</text>
</comment>
<gene>
    <name evidence="7" type="ORF">PAPYR_5276</name>
</gene>
<keyword evidence="8" id="KW-1185">Reference proteome</keyword>
<keyword evidence="3" id="KW-0540">Nuclease</keyword>
<dbReference type="Proteomes" id="UP001141327">
    <property type="component" value="Unassembled WGS sequence"/>
</dbReference>
<dbReference type="PANTHER" id="PTHR28511">
    <property type="entry name" value="ENDONUCLEASE V"/>
    <property type="match status" value="1"/>
</dbReference>
<dbReference type="CDD" id="cd06559">
    <property type="entry name" value="Endonuclease_V"/>
    <property type="match status" value="1"/>
</dbReference>
<evidence type="ECO:0000313" key="8">
    <source>
        <dbReference type="Proteomes" id="UP001141327"/>
    </source>
</evidence>
<evidence type="ECO:0000256" key="5">
    <source>
        <dbReference type="ARBA" id="ARBA00022801"/>
    </source>
</evidence>
<comment type="subcellular location">
    <subcellularLocation>
        <location evidence="1">Cytoplasm</location>
    </subcellularLocation>
</comment>